<accession>A0A6M3LLL9</accession>
<proteinExistence type="predicted"/>
<organism evidence="1">
    <name type="scientific">viral metagenome</name>
    <dbReference type="NCBI Taxonomy" id="1070528"/>
    <lineage>
        <taxon>unclassified sequences</taxon>
        <taxon>metagenomes</taxon>
        <taxon>organismal metagenomes</taxon>
    </lineage>
</organism>
<evidence type="ECO:0000313" key="1">
    <source>
        <dbReference type="EMBL" id="QJA93941.1"/>
    </source>
</evidence>
<reference evidence="1" key="1">
    <citation type="submission" date="2020-03" db="EMBL/GenBank/DDBJ databases">
        <title>The deep terrestrial virosphere.</title>
        <authorList>
            <person name="Holmfeldt K."/>
            <person name="Nilsson E."/>
            <person name="Simone D."/>
            <person name="Lopez-Fernandez M."/>
            <person name="Wu X."/>
            <person name="de Brujin I."/>
            <person name="Lundin D."/>
            <person name="Andersson A."/>
            <person name="Bertilsson S."/>
            <person name="Dopson M."/>
        </authorList>
    </citation>
    <scope>NUCLEOTIDE SEQUENCE</scope>
    <source>
        <strain evidence="1">MM415B04067</strain>
    </source>
</reference>
<dbReference type="EMBL" id="MT143189">
    <property type="protein sequence ID" value="QJA93941.1"/>
    <property type="molecule type" value="Genomic_DNA"/>
</dbReference>
<dbReference type="AlphaFoldDB" id="A0A6M3LLL9"/>
<name>A0A6M3LLL9_9ZZZZ</name>
<protein>
    <submittedName>
        <fullName evidence="1">Uncharacterized protein</fullName>
    </submittedName>
</protein>
<gene>
    <name evidence="1" type="ORF">MM415B04067_0008</name>
</gene>
<sequence length="219" mass="23152">MTTDMYVKVGQASPGTGSEGVWADLKGNRRGEVCIVDFFTEMALEGRTYQVRAGTVTTALTGDEAITDTAAEMCVDSAEGVTFIPFEVMITWNNLGGDALECAAKSVGAASTAGTAFVPLPRYAGGIAARSTARVQAAGSVTVAAELDTTTRQHFVYAQEFVSDDDSEAEPWNPVLWVPKLPPVCKGVSCFYVQVASATTGPGYFAHIDFAELRTVNVT</sequence>